<dbReference type="Proteomes" id="UP000077755">
    <property type="component" value="Chromosome 9"/>
</dbReference>
<sequence length="100" mass="11978">MAFEMNENFRKYLENYSLILSFAVILDSRYKLNFVGYVFRKIYPTNYFEKVRHIYEKMEELYLDYCRISSISSTSVTSSPRVINKDHDEAMDDIDVSIVF</sequence>
<dbReference type="Pfam" id="PF14372">
    <property type="entry name" value="hAT-like_RNase-H"/>
    <property type="match status" value="1"/>
</dbReference>
<gene>
    <name evidence="2" type="ORF">DCAR_0934323</name>
</gene>
<dbReference type="GO" id="GO:0003677">
    <property type="term" value="F:DNA binding"/>
    <property type="evidence" value="ECO:0007669"/>
    <property type="project" value="InterPro"/>
</dbReference>
<dbReference type="AlphaFoldDB" id="A0AAF0XVK3"/>
<proteinExistence type="predicted"/>
<evidence type="ECO:0000259" key="1">
    <source>
        <dbReference type="Pfam" id="PF14372"/>
    </source>
</evidence>
<reference evidence="2" key="2">
    <citation type="submission" date="2022-03" db="EMBL/GenBank/DDBJ databases">
        <title>Draft title - Genomic analysis of global carrot germplasm unveils the trajectory of domestication and the origin of high carotenoid orange carrot.</title>
        <authorList>
            <person name="Iorizzo M."/>
            <person name="Ellison S."/>
            <person name="Senalik D."/>
            <person name="Macko-Podgorni A."/>
            <person name="Grzebelus D."/>
            <person name="Bostan H."/>
            <person name="Rolling W."/>
            <person name="Curaba J."/>
            <person name="Simon P."/>
        </authorList>
    </citation>
    <scope>NUCLEOTIDE SEQUENCE</scope>
    <source>
        <tissue evidence="2">Leaf</tissue>
    </source>
</reference>
<reference evidence="2" key="1">
    <citation type="journal article" date="2016" name="Nat. Genet.">
        <title>A high-quality carrot genome assembly provides new insights into carotenoid accumulation and asterid genome evolution.</title>
        <authorList>
            <person name="Iorizzo M."/>
            <person name="Ellison S."/>
            <person name="Senalik D."/>
            <person name="Zeng P."/>
            <person name="Satapoomin P."/>
            <person name="Huang J."/>
            <person name="Bowman M."/>
            <person name="Iovene M."/>
            <person name="Sanseverino W."/>
            <person name="Cavagnaro P."/>
            <person name="Yildiz M."/>
            <person name="Macko-Podgorni A."/>
            <person name="Moranska E."/>
            <person name="Grzebelus E."/>
            <person name="Grzebelus D."/>
            <person name="Ashrafi H."/>
            <person name="Zheng Z."/>
            <person name="Cheng S."/>
            <person name="Spooner D."/>
            <person name="Van Deynze A."/>
            <person name="Simon P."/>
        </authorList>
    </citation>
    <scope>NUCLEOTIDE SEQUENCE</scope>
    <source>
        <tissue evidence="2">Leaf</tissue>
    </source>
</reference>
<name>A0AAF0XVK3_DAUCS</name>
<organism evidence="2 3">
    <name type="scientific">Daucus carota subsp. sativus</name>
    <name type="common">Carrot</name>
    <dbReference type="NCBI Taxonomy" id="79200"/>
    <lineage>
        <taxon>Eukaryota</taxon>
        <taxon>Viridiplantae</taxon>
        <taxon>Streptophyta</taxon>
        <taxon>Embryophyta</taxon>
        <taxon>Tracheophyta</taxon>
        <taxon>Spermatophyta</taxon>
        <taxon>Magnoliopsida</taxon>
        <taxon>eudicotyledons</taxon>
        <taxon>Gunneridae</taxon>
        <taxon>Pentapetalae</taxon>
        <taxon>asterids</taxon>
        <taxon>campanulids</taxon>
        <taxon>Apiales</taxon>
        <taxon>Apiaceae</taxon>
        <taxon>Apioideae</taxon>
        <taxon>Scandiceae</taxon>
        <taxon>Daucinae</taxon>
        <taxon>Daucus</taxon>
        <taxon>Daucus sect. Daucus</taxon>
    </lineage>
</organism>
<evidence type="ECO:0000313" key="3">
    <source>
        <dbReference type="Proteomes" id="UP000077755"/>
    </source>
</evidence>
<feature type="domain" description="hAT-like transposase RNase-H fold" evidence="1">
    <location>
        <begin position="1"/>
        <end position="65"/>
    </location>
</feature>
<dbReference type="InterPro" id="IPR025525">
    <property type="entry name" value="hAT-like_transposase_RNase-H"/>
</dbReference>
<keyword evidence="3" id="KW-1185">Reference proteome</keyword>
<accession>A0AAF0XVK3</accession>
<dbReference type="EMBL" id="CP093351">
    <property type="protein sequence ID" value="WOH14800.1"/>
    <property type="molecule type" value="Genomic_DNA"/>
</dbReference>
<evidence type="ECO:0000313" key="2">
    <source>
        <dbReference type="EMBL" id="WOH14800.1"/>
    </source>
</evidence>
<protein>
    <recommendedName>
        <fullName evidence="1">hAT-like transposase RNase-H fold domain-containing protein</fullName>
    </recommendedName>
</protein>